<gene>
    <name evidence="3" type="ORF">NLJ89_g8280</name>
</gene>
<organism evidence="3 4">
    <name type="scientific">Agrocybe chaxingu</name>
    <dbReference type="NCBI Taxonomy" id="84603"/>
    <lineage>
        <taxon>Eukaryota</taxon>
        <taxon>Fungi</taxon>
        <taxon>Dikarya</taxon>
        <taxon>Basidiomycota</taxon>
        <taxon>Agaricomycotina</taxon>
        <taxon>Agaricomycetes</taxon>
        <taxon>Agaricomycetidae</taxon>
        <taxon>Agaricales</taxon>
        <taxon>Agaricineae</taxon>
        <taxon>Strophariaceae</taxon>
        <taxon>Agrocybe</taxon>
    </lineage>
</organism>
<name>A0A9W8JVJ4_9AGAR</name>
<dbReference type="OrthoDB" id="3062801at2759"/>
<feature type="transmembrane region" description="Helical" evidence="2">
    <location>
        <begin position="374"/>
        <end position="393"/>
    </location>
</feature>
<feature type="compositionally biased region" description="Polar residues" evidence="1">
    <location>
        <begin position="698"/>
        <end position="721"/>
    </location>
</feature>
<reference evidence="3" key="1">
    <citation type="submission" date="2022-07" db="EMBL/GenBank/DDBJ databases">
        <title>Genome Sequence of Agrocybe chaxingu.</title>
        <authorList>
            <person name="Buettner E."/>
        </authorList>
    </citation>
    <scope>NUCLEOTIDE SEQUENCE</scope>
    <source>
        <strain evidence="3">MP-N11</strain>
    </source>
</reference>
<dbReference type="EMBL" id="JANKHO010001095">
    <property type="protein sequence ID" value="KAJ3503779.1"/>
    <property type="molecule type" value="Genomic_DNA"/>
</dbReference>
<protein>
    <submittedName>
        <fullName evidence="3">Uncharacterized protein</fullName>
    </submittedName>
</protein>
<dbReference type="AlphaFoldDB" id="A0A9W8JVJ4"/>
<feature type="transmembrane region" description="Helical" evidence="2">
    <location>
        <begin position="498"/>
        <end position="519"/>
    </location>
</feature>
<evidence type="ECO:0000256" key="1">
    <source>
        <dbReference type="SAM" id="MobiDB-lite"/>
    </source>
</evidence>
<feature type="compositionally biased region" description="Basic and acidic residues" evidence="1">
    <location>
        <begin position="821"/>
        <end position="848"/>
    </location>
</feature>
<evidence type="ECO:0000313" key="3">
    <source>
        <dbReference type="EMBL" id="KAJ3503779.1"/>
    </source>
</evidence>
<feature type="region of interest" description="Disordered" evidence="1">
    <location>
        <begin position="48"/>
        <end position="81"/>
    </location>
</feature>
<dbReference type="Proteomes" id="UP001148786">
    <property type="component" value="Unassembled WGS sequence"/>
</dbReference>
<evidence type="ECO:0000256" key="2">
    <source>
        <dbReference type="SAM" id="Phobius"/>
    </source>
</evidence>
<feature type="region of interest" description="Disordered" evidence="1">
    <location>
        <begin position="160"/>
        <end position="246"/>
    </location>
</feature>
<feature type="transmembrane region" description="Helical" evidence="2">
    <location>
        <begin position="452"/>
        <end position="478"/>
    </location>
</feature>
<accession>A0A9W8JVJ4</accession>
<comment type="caution">
    <text evidence="3">The sequence shown here is derived from an EMBL/GenBank/DDBJ whole genome shotgun (WGS) entry which is preliminary data.</text>
</comment>
<feature type="compositionally biased region" description="Basic and acidic residues" evidence="1">
    <location>
        <begin position="218"/>
        <end position="246"/>
    </location>
</feature>
<feature type="compositionally biased region" description="Polar residues" evidence="1">
    <location>
        <begin position="624"/>
        <end position="633"/>
    </location>
</feature>
<feature type="region of interest" description="Disordered" evidence="1">
    <location>
        <begin position="544"/>
        <end position="563"/>
    </location>
</feature>
<feature type="region of interest" description="Disordered" evidence="1">
    <location>
        <begin position="615"/>
        <end position="857"/>
    </location>
</feature>
<keyword evidence="2" id="KW-0812">Transmembrane</keyword>
<evidence type="ECO:0000313" key="4">
    <source>
        <dbReference type="Proteomes" id="UP001148786"/>
    </source>
</evidence>
<keyword evidence="2" id="KW-0472">Membrane</keyword>
<feature type="transmembrane region" description="Helical" evidence="2">
    <location>
        <begin position="399"/>
        <end position="423"/>
    </location>
</feature>
<feature type="compositionally biased region" description="Polar residues" evidence="1">
    <location>
        <begin position="160"/>
        <end position="170"/>
    </location>
</feature>
<keyword evidence="2" id="KW-1133">Transmembrane helix</keyword>
<keyword evidence="4" id="KW-1185">Reference proteome</keyword>
<feature type="region of interest" description="Disordered" evidence="1">
    <location>
        <begin position="585"/>
        <end position="604"/>
    </location>
</feature>
<proteinExistence type="predicted"/>
<sequence length="857" mass="96147">MIQIEHCVPTPFFIASSYKAAKALDDRQILNPLCSMDTVNTNSAEHISESGYSNEYHRPPSPHTPTLQRQRSAPPASLGPYQYHHLEAGSRTHQSLLHGATRSSVSLKYEGYTAGNPFRPSSLAHRVSSEITYDDIEATGQPTELLTLGSRFGSSTSVLGMNESTSSIESGQRRGYAADDPFNPSSHANRVAGNLTYDHIPPTTPAIETLDGVGPSVEETRGERSLSPEQRGQRQEDQERLGHETKETDIDWEAQAHRPLRGRPFSTITSSTAPAERRSKNKEFLLDLQYQTTLLVLMRLPMLYFSRVVQIFEEADLSKEQLKYMYCQATETKSDHVYSIHKSPDFDELYPIYKNFKYSWESFVESLLKEWKTFNIISALLLGAILTLFQIPGVANDPLIKFTALLSLLCALISLLHGCIYIIRFGTMRKTYVAVEWALEAQKLRNPLWNTWTVLALPAIWLTWSIVLYLVCIFSYVWRTIPADGEKSPYAWNDHLVLAARILFSSAFGVGIVHGFFVIRTFRRWGSLTEKQWIKRVHHWKQKRSTNPRIQESERARSQSQSTTFFSKAGDVIVDGFEIVTIPTTPPSAPAVAVEPPTPPGRESRFQTFRTRYAARRSPPGATPSPQATQVTPHNVGDNLTLPPSSRRRWASSLKSALKRQSPESAGATETSQFDQRPPLTRRPSQKSVRFSDPRVSQLIQRLPSAQSLEQARLSRTSSRIDQADPEHQSYEAVAEADESTEGTSGIMVSIPENTQEESRVQPEASASIFDDKTQGNSGGEATCIPKQDDQRPMAPVLERTNSTRSESIKIDIVAEEDITEEPREGQRMGTIHEGEEKETQDVVREIPRSSSPDSKI</sequence>